<dbReference type="PANTHER" id="PTHR31234">
    <property type="entry name" value="LATE EMBRYOGENESIS ABUNDANT (LEA) HYDROXYPROLINE-RICH GLYCOPROTEIN FAMILY"/>
    <property type="match status" value="1"/>
</dbReference>
<dbReference type="EMBL" id="BTGU01000020">
    <property type="protein sequence ID" value="GMN45304.1"/>
    <property type="molecule type" value="Genomic_DNA"/>
</dbReference>
<sequence>MAERVPPPADDHDHDHDNSNNYVDDTSSQPLNTDSSSNDVSNNCFGRPAAGHATYVVQVPKDQIYRVPPPENAAIAERHRNPATNDNKKAIIRPCASRCCCVLLFVTVLVLALGLAATVLSVYFQPKDPKFYVERLDVVFHDGSVHKRSLRNSQACNVRLRSQNTNAKVDMLYREGGVVSLLFKEQAIGVGKFPAFYQERARSTTFDVVLLVRGKSDVVGRLMKEMEKSLKQNSQVKLDLKMENITAKTDNVGSWITGTTVKFGVACDVTVDSLAKGSRVLSQECRTTDED</sequence>
<feature type="transmembrane region" description="Helical" evidence="4">
    <location>
        <begin position="102"/>
        <end position="124"/>
    </location>
</feature>
<accession>A0AA88A3V2</accession>
<proteinExistence type="predicted"/>
<evidence type="ECO:0000256" key="4">
    <source>
        <dbReference type="SAM" id="Phobius"/>
    </source>
</evidence>
<keyword evidence="4" id="KW-0812">Transmembrane</keyword>
<name>A0AA88A3V2_FICCA</name>
<dbReference type="GO" id="GO:0005886">
    <property type="term" value="C:plasma membrane"/>
    <property type="evidence" value="ECO:0007669"/>
    <property type="project" value="TreeGrafter"/>
</dbReference>
<evidence type="ECO:0000256" key="2">
    <source>
        <dbReference type="ARBA" id="ARBA00023136"/>
    </source>
</evidence>
<comment type="caution">
    <text evidence="5">The sequence shown here is derived from an EMBL/GenBank/DDBJ whole genome shotgun (WGS) entry which is preliminary data.</text>
</comment>
<evidence type="ECO:0000313" key="6">
    <source>
        <dbReference type="Proteomes" id="UP001187192"/>
    </source>
</evidence>
<dbReference type="Proteomes" id="UP001187192">
    <property type="component" value="Unassembled WGS sequence"/>
</dbReference>
<dbReference type="PANTHER" id="PTHR31234:SF2">
    <property type="entry name" value="OS05G0199100 PROTEIN"/>
    <property type="match status" value="1"/>
</dbReference>
<gene>
    <name evidence="5" type="ORF">TIFTF001_014503</name>
</gene>
<feature type="region of interest" description="Disordered" evidence="3">
    <location>
        <begin position="1"/>
        <end position="43"/>
    </location>
</feature>
<comment type="subcellular location">
    <subcellularLocation>
        <location evidence="1">Membrane</location>
    </subcellularLocation>
</comment>
<reference evidence="5" key="1">
    <citation type="submission" date="2023-07" db="EMBL/GenBank/DDBJ databases">
        <title>draft genome sequence of fig (Ficus carica).</title>
        <authorList>
            <person name="Takahashi T."/>
            <person name="Nishimura K."/>
        </authorList>
    </citation>
    <scope>NUCLEOTIDE SEQUENCE</scope>
</reference>
<feature type="compositionally biased region" description="Low complexity" evidence="3">
    <location>
        <begin position="32"/>
        <end position="43"/>
    </location>
</feature>
<dbReference type="AlphaFoldDB" id="A0AA88A3V2"/>
<evidence type="ECO:0008006" key="7">
    <source>
        <dbReference type="Google" id="ProtNLM"/>
    </source>
</evidence>
<keyword evidence="4" id="KW-1133">Transmembrane helix</keyword>
<dbReference type="GO" id="GO:0098542">
    <property type="term" value="P:defense response to other organism"/>
    <property type="evidence" value="ECO:0007669"/>
    <property type="project" value="InterPro"/>
</dbReference>
<organism evidence="5 6">
    <name type="scientific">Ficus carica</name>
    <name type="common">Common fig</name>
    <dbReference type="NCBI Taxonomy" id="3494"/>
    <lineage>
        <taxon>Eukaryota</taxon>
        <taxon>Viridiplantae</taxon>
        <taxon>Streptophyta</taxon>
        <taxon>Embryophyta</taxon>
        <taxon>Tracheophyta</taxon>
        <taxon>Spermatophyta</taxon>
        <taxon>Magnoliopsida</taxon>
        <taxon>eudicotyledons</taxon>
        <taxon>Gunneridae</taxon>
        <taxon>Pentapetalae</taxon>
        <taxon>rosids</taxon>
        <taxon>fabids</taxon>
        <taxon>Rosales</taxon>
        <taxon>Moraceae</taxon>
        <taxon>Ficeae</taxon>
        <taxon>Ficus</taxon>
    </lineage>
</organism>
<evidence type="ECO:0000256" key="3">
    <source>
        <dbReference type="SAM" id="MobiDB-lite"/>
    </source>
</evidence>
<dbReference type="InterPro" id="IPR044839">
    <property type="entry name" value="NDR1-like"/>
</dbReference>
<keyword evidence="6" id="KW-1185">Reference proteome</keyword>
<evidence type="ECO:0000256" key="1">
    <source>
        <dbReference type="ARBA" id="ARBA00004370"/>
    </source>
</evidence>
<evidence type="ECO:0000313" key="5">
    <source>
        <dbReference type="EMBL" id="GMN45304.1"/>
    </source>
</evidence>
<feature type="compositionally biased region" description="Basic and acidic residues" evidence="3">
    <location>
        <begin position="1"/>
        <end position="18"/>
    </location>
</feature>
<keyword evidence="2 4" id="KW-0472">Membrane</keyword>
<protein>
    <recommendedName>
        <fullName evidence="7">Late embryogenesis abundant protein LEA-2 subgroup domain-containing protein</fullName>
    </recommendedName>
</protein>